<feature type="transmembrane region" description="Helical" evidence="7">
    <location>
        <begin position="15"/>
        <end position="32"/>
    </location>
</feature>
<keyword evidence="5 7" id="KW-1133">Transmembrane helix</keyword>
<accession>A0AAJ6NRV6</accession>
<feature type="transmembrane region" description="Helical" evidence="7">
    <location>
        <begin position="212"/>
        <end position="230"/>
    </location>
</feature>
<evidence type="ECO:0000256" key="4">
    <source>
        <dbReference type="ARBA" id="ARBA00022801"/>
    </source>
</evidence>
<feature type="transmembrane region" description="Helical" evidence="7">
    <location>
        <begin position="76"/>
        <end position="102"/>
    </location>
</feature>
<dbReference type="GO" id="GO:0006508">
    <property type="term" value="P:proteolysis"/>
    <property type="evidence" value="ECO:0007669"/>
    <property type="project" value="UniProtKB-KW"/>
</dbReference>
<comment type="similarity">
    <text evidence="2">Belongs to the peptidase S54 family.</text>
</comment>
<dbReference type="SUPFAM" id="SSF144091">
    <property type="entry name" value="Rhomboid-like"/>
    <property type="match status" value="1"/>
</dbReference>
<keyword evidence="10" id="KW-1185">Reference proteome</keyword>
<keyword evidence="3 7" id="KW-0812">Transmembrane</keyword>
<proteinExistence type="inferred from homology"/>
<dbReference type="AlphaFoldDB" id="A0AAJ6NRV6"/>
<feature type="transmembrane region" description="Helical" evidence="7">
    <location>
        <begin position="114"/>
        <end position="133"/>
    </location>
</feature>
<keyword evidence="4 9" id="KW-0378">Hydrolase</keyword>
<dbReference type="RefSeq" id="WP_281482854.1">
    <property type="nucleotide sequence ID" value="NZ_CP124543.1"/>
</dbReference>
<dbReference type="PANTHER" id="PTHR43731:SF14">
    <property type="entry name" value="PRESENILIN-ASSOCIATED RHOMBOID-LIKE PROTEIN, MITOCHONDRIAL"/>
    <property type="match status" value="1"/>
</dbReference>
<dbReference type="Proteomes" id="UP001223520">
    <property type="component" value="Chromosome"/>
</dbReference>
<evidence type="ECO:0000313" key="10">
    <source>
        <dbReference type="Proteomes" id="UP001223520"/>
    </source>
</evidence>
<evidence type="ECO:0000256" key="6">
    <source>
        <dbReference type="ARBA" id="ARBA00023136"/>
    </source>
</evidence>
<evidence type="ECO:0000256" key="3">
    <source>
        <dbReference type="ARBA" id="ARBA00022692"/>
    </source>
</evidence>
<name>A0AAJ6NRV6_9CYAN</name>
<dbReference type="InterPro" id="IPR022764">
    <property type="entry name" value="Peptidase_S54_rhomboid_dom"/>
</dbReference>
<keyword evidence="6 7" id="KW-0472">Membrane</keyword>
<feature type="transmembrane region" description="Helical" evidence="7">
    <location>
        <begin position="139"/>
        <end position="156"/>
    </location>
</feature>
<keyword evidence="9" id="KW-0645">Protease</keyword>
<reference evidence="9 10" key="1">
    <citation type="journal article" date="2023" name="Limnol Oceanogr Lett">
        <title>Environmental adaptations by the intertidal Antarctic cyanobacterium Halotia branconii CENA392 as revealed using long-read genome sequencing.</title>
        <authorList>
            <person name="Dextro R.B."/>
            <person name="Delbaje E."/>
            <person name="Freitas P.N.N."/>
            <person name="Geraldes V."/>
            <person name="Pinto E."/>
            <person name="Long P.F."/>
            <person name="Fiore M.F."/>
        </authorList>
    </citation>
    <scope>NUCLEOTIDE SEQUENCE [LARGE SCALE GENOMIC DNA]</scope>
    <source>
        <strain evidence="9 10">CENA392</strain>
    </source>
</reference>
<dbReference type="InterPro" id="IPR050925">
    <property type="entry name" value="Rhomboid_protease_S54"/>
</dbReference>
<dbReference type="Pfam" id="PF01694">
    <property type="entry name" value="Rhomboid"/>
    <property type="match status" value="1"/>
</dbReference>
<dbReference type="EMBL" id="CP124543">
    <property type="protein sequence ID" value="WGV25555.1"/>
    <property type="molecule type" value="Genomic_DNA"/>
</dbReference>
<evidence type="ECO:0000256" key="2">
    <source>
        <dbReference type="ARBA" id="ARBA00009045"/>
    </source>
</evidence>
<gene>
    <name evidence="9" type="ORF">QI031_28140</name>
</gene>
<dbReference type="KEGG" id="hbq:QI031_28140"/>
<feature type="domain" description="Peptidase S54 rhomboid" evidence="8">
    <location>
        <begin position="78"/>
        <end position="227"/>
    </location>
</feature>
<evidence type="ECO:0000259" key="8">
    <source>
        <dbReference type="Pfam" id="PF01694"/>
    </source>
</evidence>
<evidence type="ECO:0000313" key="9">
    <source>
        <dbReference type="EMBL" id="WGV25555.1"/>
    </source>
</evidence>
<evidence type="ECO:0000256" key="7">
    <source>
        <dbReference type="SAM" id="Phobius"/>
    </source>
</evidence>
<dbReference type="InterPro" id="IPR035952">
    <property type="entry name" value="Rhomboid-like_sf"/>
</dbReference>
<dbReference type="GO" id="GO:0016020">
    <property type="term" value="C:membrane"/>
    <property type="evidence" value="ECO:0007669"/>
    <property type="project" value="UniProtKB-SubCell"/>
</dbReference>
<comment type="subcellular location">
    <subcellularLocation>
        <location evidence="1">Membrane</location>
        <topology evidence="1">Multi-pass membrane protein</topology>
    </subcellularLocation>
</comment>
<dbReference type="Gene3D" id="1.20.1540.10">
    <property type="entry name" value="Rhomboid-like"/>
    <property type="match status" value="1"/>
</dbReference>
<evidence type="ECO:0000256" key="1">
    <source>
        <dbReference type="ARBA" id="ARBA00004141"/>
    </source>
</evidence>
<dbReference type="EC" id="3.4.21.-" evidence="9"/>
<sequence>MIPIGDRIRSYSKPIINYWLIGINIAIFLWELKLEFSGELGYFINNWGVIPAQMSGAITNALFFNPAAWIVVIWRSISLILGMFLHGSFSQILGNMLFLWVFGKTLENILGHRSYLGFYLAAGIITGVTQIIADPNLTVPLIGANGAIAAILGAYIMKFSQTKIDTILPLLIVYIPIEVPAFVYLFWWFMQQSFYGIGSLNIPPSGVNSSNMFYWSQVVGLFIGAAFMRLKR</sequence>
<evidence type="ECO:0000256" key="5">
    <source>
        <dbReference type="ARBA" id="ARBA00022989"/>
    </source>
</evidence>
<feature type="transmembrane region" description="Helical" evidence="7">
    <location>
        <begin position="44"/>
        <end position="64"/>
    </location>
</feature>
<dbReference type="PANTHER" id="PTHR43731">
    <property type="entry name" value="RHOMBOID PROTEASE"/>
    <property type="match status" value="1"/>
</dbReference>
<protein>
    <submittedName>
        <fullName evidence="9">Rhomboid family intramembrane serine protease</fullName>
        <ecNumber evidence="9">3.4.21.-</ecNumber>
    </submittedName>
</protein>
<organism evidence="9 10">
    <name type="scientific">Halotia branconii CENA392</name>
    <dbReference type="NCBI Taxonomy" id="1539056"/>
    <lineage>
        <taxon>Bacteria</taxon>
        <taxon>Bacillati</taxon>
        <taxon>Cyanobacteriota</taxon>
        <taxon>Cyanophyceae</taxon>
        <taxon>Nostocales</taxon>
        <taxon>Nodulariaceae</taxon>
        <taxon>Halotia</taxon>
    </lineage>
</organism>
<dbReference type="GO" id="GO:0004252">
    <property type="term" value="F:serine-type endopeptidase activity"/>
    <property type="evidence" value="ECO:0007669"/>
    <property type="project" value="InterPro"/>
</dbReference>
<feature type="transmembrane region" description="Helical" evidence="7">
    <location>
        <begin position="168"/>
        <end position="190"/>
    </location>
</feature>